<evidence type="ECO:0000313" key="1">
    <source>
        <dbReference type="EMBL" id="KAJ4968806.1"/>
    </source>
</evidence>
<keyword evidence="2" id="KW-1185">Reference proteome</keyword>
<sequence length="161" mass="18155">MLEAPQLKLYRLGVLEIIFTEVLNLYHHLPHLHVQGVKSNRGMKRTCIETTLEAPQLKLYRLGVLAIIFTEVLNLYHHLPHLRVQGVKSNRGMGRTCIETTASSRWDLCLHLSRFVMSLPSIYYCSSPSSCCSFGRGLASTSSFDKTTSCSCIFPIAIQLK</sequence>
<dbReference type="AlphaFoldDB" id="A0A9Q0KEF3"/>
<gene>
    <name evidence="1" type="ORF">NE237_015507</name>
</gene>
<reference evidence="1" key="1">
    <citation type="journal article" date="2023" name="Plant J.">
        <title>The genome of the king protea, Protea cynaroides.</title>
        <authorList>
            <person name="Chang J."/>
            <person name="Duong T.A."/>
            <person name="Schoeman C."/>
            <person name="Ma X."/>
            <person name="Roodt D."/>
            <person name="Barker N."/>
            <person name="Li Z."/>
            <person name="Van de Peer Y."/>
            <person name="Mizrachi E."/>
        </authorList>
    </citation>
    <scope>NUCLEOTIDE SEQUENCE</scope>
    <source>
        <tissue evidence="1">Young leaves</tissue>
    </source>
</reference>
<evidence type="ECO:0000313" key="2">
    <source>
        <dbReference type="Proteomes" id="UP001141806"/>
    </source>
</evidence>
<protein>
    <submittedName>
        <fullName evidence="1">Uncharacterized protein</fullName>
    </submittedName>
</protein>
<name>A0A9Q0KEF3_9MAGN</name>
<dbReference type="EMBL" id="JAMYWD010000006">
    <property type="protein sequence ID" value="KAJ4968806.1"/>
    <property type="molecule type" value="Genomic_DNA"/>
</dbReference>
<proteinExistence type="predicted"/>
<organism evidence="1 2">
    <name type="scientific">Protea cynaroides</name>
    <dbReference type="NCBI Taxonomy" id="273540"/>
    <lineage>
        <taxon>Eukaryota</taxon>
        <taxon>Viridiplantae</taxon>
        <taxon>Streptophyta</taxon>
        <taxon>Embryophyta</taxon>
        <taxon>Tracheophyta</taxon>
        <taxon>Spermatophyta</taxon>
        <taxon>Magnoliopsida</taxon>
        <taxon>Proteales</taxon>
        <taxon>Proteaceae</taxon>
        <taxon>Protea</taxon>
    </lineage>
</organism>
<comment type="caution">
    <text evidence="1">The sequence shown here is derived from an EMBL/GenBank/DDBJ whole genome shotgun (WGS) entry which is preliminary data.</text>
</comment>
<accession>A0A9Q0KEF3</accession>
<dbReference type="Proteomes" id="UP001141806">
    <property type="component" value="Unassembled WGS sequence"/>
</dbReference>